<feature type="compositionally biased region" description="Low complexity" evidence="7">
    <location>
        <begin position="745"/>
        <end position="755"/>
    </location>
</feature>
<comment type="similarity">
    <text evidence="6">Belongs to the MEF2 family.</text>
</comment>
<evidence type="ECO:0000256" key="3">
    <source>
        <dbReference type="ARBA" id="ARBA00023125"/>
    </source>
</evidence>
<keyword evidence="4" id="KW-0804">Transcription</keyword>
<dbReference type="GO" id="GO:0000977">
    <property type="term" value="F:RNA polymerase II transcription regulatory region sequence-specific DNA binding"/>
    <property type="evidence" value="ECO:0007669"/>
    <property type="project" value="InterPro"/>
</dbReference>
<sequence length="838" mass="85493">MGRKKIKIARIEDERSRQVTFLKRRNGVMKKAHELAVLTGSDVGLIIFNGQGKLSEFCSGDMRALLQRYSQYNGPADSRGPQFYENLSREKEEDDDDEQDTSAVAAGPSSSLDASMSSRPSTSSPLPTNSLSSAAAPAMGTDSRLLQPMDPPSGAFAGASSMSRLGESSRPTRLGVHTSFTPADPTAAAAELSPVSFNSSRASSIAGHMSGVQIGPPLHQRMSMDEGNVFNFEQSTAVPTPSPFGMGAHAHQMLSNGSLAARRSSFPTQHVDHTFLAGTQILRPQTSAGGVQPAMHAMAPSGPSFTPFSFQAFQPSPMTTTAPTMQSQQAPPSAWNSSNFSSHFGGNVLPHRPQLFSASSDSRMTSSTSSFLMEHESPFGADNDGSQADLVEGINQALQKKRKAGTGREWNPATYTTSTATPLRFSATIPMPPHPNSMQQAQAHAAHASVHSLAPPTNDLGRLKDQSERSQSFSGISALTALRPGSGSGSMLGLGTTDNGSATSLPLSDSHLHLGGAAGSVDGGSGVSGIGLLVSNFNQHTASSSSAGASLSPVSTGTSAPGASASVPSAPSSIFESPSLANSGKAGDATSSVSSHGGGAAGSTTSLPEMAKAAAATQQFVPSSATGSLGSSLGGMAIPSAFGDDVVTGDGGALEAATTGNSGGFPSADSAVSRLDLDRLMGNMISHESFAPLASAPAHGQIQTNAIDAQHPQAQLQHPSLLPEIGELGRTSSGMSTGADLGTVQQQQQQQQQSQPNAIDTHMNFLAASGDAGAQMAAFGVGALSGVGQPMFSSQMTQGLAPSHEAARHLGMTSDGQDGLGSADSLSMASHPSAGPAA</sequence>
<dbReference type="GO" id="GO:0045944">
    <property type="term" value="P:positive regulation of transcription by RNA polymerase II"/>
    <property type="evidence" value="ECO:0007669"/>
    <property type="project" value="InterPro"/>
</dbReference>
<evidence type="ECO:0000256" key="2">
    <source>
        <dbReference type="ARBA" id="ARBA00023015"/>
    </source>
</evidence>
<feature type="compositionally biased region" description="Low complexity" evidence="7">
    <location>
        <begin position="543"/>
        <end position="573"/>
    </location>
</feature>
<evidence type="ECO:0000256" key="5">
    <source>
        <dbReference type="ARBA" id="ARBA00023242"/>
    </source>
</evidence>
<dbReference type="Gene3D" id="3.40.1810.10">
    <property type="entry name" value="Transcription factor, MADS-box"/>
    <property type="match status" value="1"/>
</dbReference>
<dbReference type="PANTHER" id="PTHR48019">
    <property type="entry name" value="SERUM RESPONSE FACTOR HOMOLOG"/>
    <property type="match status" value="1"/>
</dbReference>
<evidence type="ECO:0000256" key="6">
    <source>
        <dbReference type="ARBA" id="ARBA00025805"/>
    </source>
</evidence>
<organism evidence="9 10">
    <name type="scientific">Tilletia horrida</name>
    <dbReference type="NCBI Taxonomy" id="155126"/>
    <lineage>
        <taxon>Eukaryota</taxon>
        <taxon>Fungi</taxon>
        <taxon>Dikarya</taxon>
        <taxon>Basidiomycota</taxon>
        <taxon>Ustilaginomycotina</taxon>
        <taxon>Exobasidiomycetes</taxon>
        <taxon>Tilletiales</taxon>
        <taxon>Tilletiaceae</taxon>
        <taxon>Tilletia</taxon>
    </lineage>
</organism>
<dbReference type="SMART" id="SM00432">
    <property type="entry name" value="MADS"/>
    <property type="match status" value="1"/>
</dbReference>
<feature type="region of interest" description="Disordered" evidence="7">
    <location>
        <begin position="352"/>
        <end position="387"/>
    </location>
</feature>
<keyword evidence="10" id="KW-1185">Reference proteome</keyword>
<comment type="caution">
    <text evidence="9">The sequence shown here is derived from an EMBL/GenBank/DDBJ whole genome shotgun (WGS) entry which is preliminary data.</text>
</comment>
<evidence type="ECO:0000259" key="8">
    <source>
        <dbReference type="PROSITE" id="PS50066"/>
    </source>
</evidence>
<dbReference type="Pfam" id="PF00319">
    <property type="entry name" value="SRF-TF"/>
    <property type="match status" value="1"/>
</dbReference>
<dbReference type="InterPro" id="IPR036879">
    <property type="entry name" value="TF_MADSbox_sf"/>
</dbReference>
<feature type="region of interest" description="Disordered" evidence="7">
    <location>
        <begin position="810"/>
        <end position="838"/>
    </location>
</feature>
<dbReference type="PRINTS" id="PR00404">
    <property type="entry name" value="MADSDOMAIN"/>
</dbReference>
<evidence type="ECO:0000256" key="7">
    <source>
        <dbReference type="SAM" id="MobiDB-lite"/>
    </source>
</evidence>
<feature type="region of interest" description="Disordered" evidence="7">
    <location>
        <begin position="543"/>
        <end position="605"/>
    </location>
</feature>
<proteinExistence type="inferred from homology"/>
<evidence type="ECO:0000256" key="1">
    <source>
        <dbReference type="ARBA" id="ARBA00004123"/>
    </source>
</evidence>
<dbReference type="InterPro" id="IPR050142">
    <property type="entry name" value="MADS-box/MEF2_TF"/>
</dbReference>
<dbReference type="EMBL" id="JAPDMQ010000011">
    <property type="protein sequence ID" value="KAK0540548.1"/>
    <property type="molecule type" value="Genomic_DNA"/>
</dbReference>
<keyword evidence="2" id="KW-0805">Transcription regulation</keyword>
<protein>
    <recommendedName>
        <fullName evidence="8">MADS-box domain-containing protein</fullName>
    </recommendedName>
</protein>
<gene>
    <name evidence="9" type="ORF">OC842_000403</name>
</gene>
<dbReference type="GO" id="GO:0005634">
    <property type="term" value="C:nucleus"/>
    <property type="evidence" value="ECO:0007669"/>
    <property type="project" value="UniProtKB-SubCell"/>
</dbReference>
<keyword evidence="3" id="KW-0238">DNA-binding</keyword>
<feature type="region of interest" description="Disordered" evidence="7">
    <location>
        <begin position="88"/>
        <end position="181"/>
    </location>
</feature>
<feature type="compositionally biased region" description="Low complexity" evidence="7">
    <location>
        <begin position="114"/>
        <end position="138"/>
    </location>
</feature>
<dbReference type="InterPro" id="IPR002100">
    <property type="entry name" value="TF_MADSbox"/>
</dbReference>
<feature type="domain" description="MADS-box" evidence="8">
    <location>
        <begin position="1"/>
        <end position="61"/>
    </location>
</feature>
<feature type="region of interest" description="Disordered" evidence="7">
    <location>
        <begin position="729"/>
        <end position="757"/>
    </location>
</feature>
<feature type="compositionally biased region" description="Low complexity" evidence="7">
    <location>
        <begin position="357"/>
        <end position="370"/>
    </location>
</feature>
<reference evidence="9" key="1">
    <citation type="journal article" date="2023" name="PhytoFront">
        <title>Draft Genome Resources of Seven Strains of Tilletia horrida, Causal Agent of Kernel Smut of Rice.</title>
        <authorList>
            <person name="Khanal S."/>
            <person name="Antony Babu S."/>
            <person name="Zhou X.G."/>
        </authorList>
    </citation>
    <scope>NUCLEOTIDE SEQUENCE</scope>
    <source>
        <strain evidence="9">TX3</strain>
    </source>
</reference>
<dbReference type="AlphaFoldDB" id="A0AAN6JN52"/>
<accession>A0AAN6JN52</accession>
<dbReference type="InterPro" id="IPR033896">
    <property type="entry name" value="MEF2-like_N"/>
</dbReference>
<evidence type="ECO:0000256" key="4">
    <source>
        <dbReference type="ARBA" id="ARBA00023163"/>
    </source>
</evidence>
<dbReference type="CDD" id="cd00265">
    <property type="entry name" value="MADS_MEF2_like"/>
    <property type="match status" value="1"/>
</dbReference>
<evidence type="ECO:0000313" key="9">
    <source>
        <dbReference type="EMBL" id="KAK0540548.1"/>
    </source>
</evidence>
<feature type="region of interest" description="Disordered" evidence="7">
    <location>
        <begin position="398"/>
        <end position="417"/>
    </location>
</feature>
<feature type="compositionally biased region" description="Polar residues" evidence="7">
    <location>
        <begin position="317"/>
        <end position="335"/>
    </location>
</feature>
<dbReference type="GO" id="GO:0046983">
    <property type="term" value="F:protein dimerization activity"/>
    <property type="evidence" value="ECO:0007669"/>
    <property type="project" value="InterPro"/>
</dbReference>
<name>A0AAN6JN52_9BASI</name>
<comment type="subcellular location">
    <subcellularLocation>
        <location evidence="1">Nucleus</location>
    </subcellularLocation>
</comment>
<evidence type="ECO:0000313" key="10">
    <source>
        <dbReference type="Proteomes" id="UP001176521"/>
    </source>
</evidence>
<dbReference type="SUPFAM" id="SSF55455">
    <property type="entry name" value="SRF-like"/>
    <property type="match status" value="1"/>
</dbReference>
<dbReference type="PROSITE" id="PS00350">
    <property type="entry name" value="MADS_BOX_1"/>
    <property type="match status" value="1"/>
</dbReference>
<dbReference type="PROSITE" id="PS50066">
    <property type="entry name" value="MADS_BOX_2"/>
    <property type="match status" value="1"/>
</dbReference>
<dbReference type="Proteomes" id="UP001176521">
    <property type="component" value="Unassembled WGS sequence"/>
</dbReference>
<keyword evidence="5" id="KW-0539">Nucleus</keyword>
<feature type="region of interest" description="Disordered" evidence="7">
    <location>
        <begin position="317"/>
        <end position="339"/>
    </location>
</feature>